<feature type="domain" description="F-box" evidence="1">
    <location>
        <begin position="48"/>
        <end position="94"/>
    </location>
</feature>
<reference evidence="2" key="1">
    <citation type="submission" date="2018-07" db="EMBL/GenBank/DDBJ databases">
        <authorList>
            <person name="Quirk P.G."/>
            <person name="Krulwich T.A."/>
        </authorList>
    </citation>
    <scope>NUCLEOTIDE SEQUENCE</scope>
</reference>
<sequence>MAQRIKIQEKQFSGDGEGFVEAGWKLNEDDEACYIDAIEEPFDPNKEYSQWNELPDLLLEEIFSYLTVQERYYASLVCSRWRDIFYLPGVWKNFIVKDKTLTRQKYNYYSGWQNVLDHLKTQQCLCRVGKYIKGLTLRPEYCFNNLFPFMSLLSWCIEQNDHIQETQDYTGIGLKIKTFDYIFPCNMAYSDDPESIKLFGTGGSMLVSLKRLMSNIRCLKVLKLTDLMLERYEAKHLLDEVLETNAMNLKILHLINVTNTHCPIMHVGVFLNLQTLVITPQNIDDDILQLIADGNLRHLCLYQNRYSPAGDGISACSAKAWESVKRGNPNLKMINDSMSTSTVLLSAHTASNLERLYIRKSKILVKCDWPKNPDWDNEFYSWLKSSSKKIASTEKEISQILGYNLQFMDDHNFDLFDLDVKRL</sequence>
<dbReference type="InterPro" id="IPR001810">
    <property type="entry name" value="F-box_dom"/>
</dbReference>
<dbReference type="PROSITE" id="PS50181">
    <property type="entry name" value="FBOX"/>
    <property type="match status" value="1"/>
</dbReference>
<dbReference type="Gene3D" id="3.80.10.10">
    <property type="entry name" value="Ribonuclease Inhibitor"/>
    <property type="match status" value="1"/>
</dbReference>
<protein>
    <submittedName>
        <fullName evidence="2">CSON001982 protein</fullName>
    </submittedName>
</protein>
<dbReference type="VEuPathDB" id="VectorBase:CSON001982"/>
<accession>A0A336LS24</accession>
<dbReference type="Gene3D" id="1.20.1280.50">
    <property type="match status" value="1"/>
</dbReference>
<organism evidence="2">
    <name type="scientific">Culicoides sonorensis</name>
    <name type="common">Biting midge</name>
    <dbReference type="NCBI Taxonomy" id="179676"/>
    <lineage>
        <taxon>Eukaryota</taxon>
        <taxon>Metazoa</taxon>
        <taxon>Ecdysozoa</taxon>
        <taxon>Arthropoda</taxon>
        <taxon>Hexapoda</taxon>
        <taxon>Insecta</taxon>
        <taxon>Pterygota</taxon>
        <taxon>Neoptera</taxon>
        <taxon>Endopterygota</taxon>
        <taxon>Diptera</taxon>
        <taxon>Nematocera</taxon>
        <taxon>Chironomoidea</taxon>
        <taxon>Ceratopogonidae</taxon>
        <taxon>Ceratopogoninae</taxon>
        <taxon>Culicoides</taxon>
        <taxon>Monoculicoides</taxon>
    </lineage>
</organism>
<dbReference type="SUPFAM" id="SSF52047">
    <property type="entry name" value="RNI-like"/>
    <property type="match status" value="1"/>
</dbReference>
<dbReference type="Pfam" id="PF12937">
    <property type="entry name" value="F-box-like"/>
    <property type="match status" value="1"/>
</dbReference>
<name>A0A336LS24_CULSO</name>
<dbReference type="EMBL" id="UFQT01000131">
    <property type="protein sequence ID" value="SSX20615.1"/>
    <property type="molecule type" value="Genomic_DNA"/>
</dbReference>
<dbReference type="PANTHER" id="PTHR20872">
    <property type="match status" value="1"/>
</dbReference>
<evidence type="ECO:0000259" key="1">
    <source>
        <dbReference type="PROSITE" id="PS50181"/>
    </source>
</evidence>
<proteinExistence type="predicted"/>
<evidence type="ECO:0000313" key="2">
    <source>
        <dbReference type="EMBL" id="SSX20615.1"/>
    </source>
</evidence>
<dbReference type="InterPro" id="IPR036047">
    <property type="entry name" value="F-box-like_dom_sf"/>
</dbReference>
<dbReference type="PANTHER" id="PTHR20872:SF1">
    <property type="entry name" value="F-BOX DOMAIN-CONTAINING PROTEIN"/>
    <property type="match status" value="1"/>
</dbReference>
<dbReference type="AlphaFoldDB" id="A0A336LS24"/>
<dbReference type="OMA" id="MCRQCFN"/>
<dbReference type="SUPFAM" id="SSF81383">
    <property type="entry name" value="F-box domain"/>
    <property type="match status" value="1"/>
</dbReference>
<gene>
    <name evidence="2" type="primary">CSON001982</name>
</gene>
<dbReference type="SMART" id="SM00256">
    <property type="entry name" value="FBOX"/>
    <property type="match status" value="1"/>
</dbReference>
<dbReference type="InterPro" id="IPR032675">
    <property type="entry name" value="LRR_dom_sf"/>
</dbReference>